<dbReference type="AlphaFoldDB" id="A0A2A6E266"/>
<dbReference type="GO" id="GO:0016831">
    <property type="term" value="F:carboxy-lyase activity"/>
    <property type="evidence" value="ECO:0007669"/>
    <property type="project" value="UniProtKB-KW"/>
</dbReference>
<dbReference type="InterPro" id="IPR015421">
    <property type="entry name" value="PyrdxlP-dep_Trfase_major"/>
</dbReference>
<name>A0A2A6E266_9BACL</name>
<comment type="cofactor">
    <cofactor evidence="1">
        <name>pyridoxal 5'-phosphate</name>
        <dbReference type="ChEBI" id="CHEBI:597326"/>
    </cofactor>
</comment>
<evidence type="ECO:0000259" key="7">
    <source>
        <dbReference type="Pfam" id="PF03711"/>
    </source>
</evidence>
<reference evidence="8 9" key="1">
    <citation type="submission" date="2016-12" db="EMBL/GenBank/DDBJ databases">
        <title>Candidatus Reconcilibacillus cellulovorans genome.</title>
        <authorList>
            <person name="Kolinko S."/>
            <person name="Wu Y.-W."/>
            <person name="Tachea F."/>
            <person name="Denzel E."/>
            <person name="Hiras J."/>
            <person name="Baecker N."/>
            <person name="Chan L.J."/>
            <person name="Eichorst S.A."/>
            <person name="Frey D."/>
            <person name="Adams P.D."/>
            <person name="Pray T."/>
            <person name="Tanjore D."/>
            <person name="Petzold C.J."/>
            <person name="Gladden J.M."/>
            <person name="Simmons B.A."/>
            <person name="Singer S.W."/>
        </authorList>
    </citation>
    <scope>NUCLEOTIDE SEQUENCE [LARGE SCALE GENOMIC DNA]</scope>
    <source>
        <strain evidence="8">JTherm</strain>
    </source>
</reference>
<evidence type="ECO:0000256" key="5">
    <source>
        <dbReference type="ARBA" id="ARBA00023239"/>
    </source>
</evidence>
<dbReference type="InterPro" id="IPR052357">
    <property type="entry name" value="Orn_Lys_Arg_decarboxylase-I"/>
</dbReference>
<evidence type="ECO:0008006" key="10">
    <source>
        <dbReference type="Google" id="ProtNLM"/>
    </source>
</evidence>
<dbReference type="Proteomes" id="UP000243688">
    <property type="component" value="Unassembled WGS sequence"/>
</dbReference>
<dbReference type="InterPro" id="IPR015424">
    <property type="entry name" value="PyrdxlP-dep_Trfase"/>
</dbReference>
<evidence type="ECO:0000256" key="3">
    <source>
        <dbReference type="ARBA" id="ARBA00022793"/>
    </source>
</evidence>
<dbReference type="InterPro" id="IPR000310">
    <property type="entry name" value="Orn/Lys/Arg_deCO2ase_major_dom"/>
</dbReference>
<dbReference type="PANTHER" id="PTHR43277">
    <property type="entry name" value="ARGININE DECARBOXYLASE"/>
    <property type="match status" value="1"/>
</dbReference>
<protein>
    <recommendedName>
        <fullName evidence="10">Amino acid decarboxylase</fullName>
    </recommendedName>
</protein>
<comment type="caution">
    <text evidence="8">The sequence shown here is derived from an EMBL/GenBank/DDBJ whole genome shotgun (WGS) entry which is preliminary data.</text>
</comment>
<accession>A0A2A6E266</accession>
<evidence type="ECO:0000313" key="9">
    <source>
        <dbReference type="Proteomes" id="UP000243688"/>
    </source>
</evidence>
<proteinExistence type="inferred from homology"/>
<keyword evidence="4" id="KW-0663">Pyridoxal phosphate</keyword>
<evidence type="ECO:0000256" key="1">
    <source>
        <dbReference type="ARBA" id="ARBA00001933"/>
    </source>
</evidence>
<sequence length="502" mass="52879">MAGEIGTVSERFRAPLAERLAAYAAGRPCRLHIPGHKGRGGTTKDGDPAGGPWSAWFVWDVTEIEGLDNLHEPEGVIAEAQRLAAACFGAEEAFFLVGGATAGNLATILALCDPGDLLVVQRDAHQSVLHGLQLAGARAVFVSPQVCPCSGLPAGVRPEDVRSALERYPEAKAVLLTDPNYYGAGSDMRALAEIAHAVDKPLVVDAAHGAHYGFHPGLPPSALACGADAAVLSAHKSLPVLTMGALLAVRGGRMPKDELQRALRMVETSSPSYPVMASLDLARAWLDRNGASAWEPALEAVRRLRERLAGLPRFREWDGRTAATKDPLKVALYDAAAALDGFRLKRELEQRGCYPEMADARFVLCAFGAGSRTQDADRLADALEEIDRALAVEGGRSAGGGPKSAYAIGEAFAALPAVSEPVAFSRRPPRSVERVPLEDAVGRTAAEPIVPYPPGVPVVMPGEKITSGAVRALVALRELGCRFVGAVQAGTVACLLPNRISI</sequence>
<evidence type="ECO:0000313" key="8">
    <source>
        <dbReference type="EMBL" id="PDO11114.1"/>
    </source>
</evidence>
<keyword evidence="5" id="KW-0456">Lyase</keyword>
<dbReference type="InterPro" id="IPR008286">
    <property type="entry name" value="Prn/Lys/Arg_de-COase_C"/>
</dbReference>
<dbReference type="EMBL" id="MOXJ01000005">
    <property type="protein sequence ID" value="PDO11114.1"/>
    <property type="molecule type" value="Genomic_DNA"/>
</dbReference>
<organism evidence="8 9">
    <name type="scientific">Candidatus Reconcilbacillus cellulovorans</name>
    <dbReference type="NCBI Taxonomy" id="1906605"/>
    <lineage>
        <taxon>Bacteria</taxon>
        <taxon>Bacillati</taxon>
        <taxon>Bacillota</taxon>
        <taxon>Bacilli</taxon>
        <taxon>Bacillales</taxon>
        <taxon>Paenibacillaceae</taxon>
        <taxon>Candidatus Reconcilbacillus</taxon>
    </lineage>
</organism>
<dbReference type="SUPFAM" id="SSF55904">
    <property type="entry name" value="Ornithine decarboxylase C-terminal domain"/>
    <property type="match status" value="1"/>
</dbReference>
<dbReference type="Gene3D" id="3.90.100.10">
    <property type="entry name" value="Orn/Lys/Arg decarboxylase, C-terminal domain"/>
    <property type="match status" value="1"/>
</dbReference>
<dbReference type="Gene3D" id="3.40.640.10">
    <property type="entry name" value="Type I PLP-dependent aspartate aminotransferase-like (Major domain)"/>
    <property type="match status" value="1"/>
</dbReference>
<feature type="domain" description="Orn/Lys/Arg decarboxylases family 1 pyridoxal-P attachment site" evidence="6">
    <location>
        <begin position="15"/>
        <end position="309"/>
    </location>
</feature>
<gene>
    <name evidence="8" type="ORF">BLM47_03745</name>
</gene>
<evidence type="ECO:0000256" key="2">
    <source>
        <dbReference type="ARBA" id="ARBA00010671"/>
    </source>
</evidence>
<keyword evidence="3" id="KW-0210">Decarboxylase</keyword>
<feature type="domain" description="Orn/Lys/Arg decarboxylase C-terminal" evidence="7">
    <location>
        <begin position="422"/>
        <end position="483"/>
    </location>
</feature>
<dbReference type="SUPFAM" id="SSF53383">
    <property type="entry name" value="PLP-dependent transferases"/>
    <property type="match status" value="1"/>
</dbReference>
<dbReference type="Pfam" id="PF03711">
    <property type="entry name" value="OKR_DC_1_C"/>
    <property type="match status" value="1"/>
</dbReference>
<dbReference type="Pfam" id="PF01276">
    <property type="entry name" value="OKR_DC_1"/>
    <property type="match status" value="1"/>
</dbReference>
<evidence type="ECO:0000259" key="6">
    <source>
        <dbReference type="Pfam" id="PF01276"/>
    </source>
</evidence>
<evidence type="ECO:0000256" key="4">
    <source>
        <dbReference type="ARBA" id="ARBA00022898"/>
    </source>
</evidence>
<dbReference type="InterPro" id="IPR036633">
    <property type="entry name" value="Prn/Lys/Arg_de-COase_C_sf"/>
</dbReference>
<comment type="similarity">
    <text evidence="2">Belongs to the Orn/Lys/Arg decarboxylase class-I family.</text>
</comment>
<dbReference type="PANTHER" id="PTHR43277:SF3">
    <property type="entry name" value="DECARBOXYLASE, PUTATIVE-RELATED"/>
    <property type="match status" value="1"/>
</dbReference>